<dbReference type="Gene3D" id="2.60.120.10">
    <property type="entry name" value="Jelly Rolls"/>
    <property type="match status" value="1"/>
</dbReference>
<dbReference type="GO" id="GO:0008198">
    <property type="term" value="F:ferrous iron binding"/>
    <property type="evidence" value="ECO:0007669"/>
    <property type="project" value="TreeGrafter"/>
</dbReference>
<dbReference type="InterPro" id="IPR014710">
    <property type="entry name" value="RmlC-like_jellyroll"/>
</dbReference>
<evidence type="ECO:0000256" key="2">
    <source>
        <dbReference type="ARBA" id="ARBA00022723"/>
    </source>
</evidence>
<dbReference type="InterPro" id="IPR010300">
    <property type="entry name" value="CDO_1"/>
</dbReference>
<dbReference type="InterPro" id="IPR011051">
    <property type="entry name" value="RmlC_Cupin_sf"/>
</dbReference>
<keyword evidence="4" id="KW-0560">Oxidoreductase</keyword>
<evidence type="ECO:0000256" key="5">
    <source>
        <dbReference type="ARBA" id="ARBA00023004"/>
    </source>
</evidence>
<protein>
    <submittedName>
        <fullName evidence="6">Cysteine dioxygenase</fullName>
    </submittedName>
</protein>
<evidence type="ECO:0000313" key="7">
    <source>
        <dbReference type="Proteomes" id="UP000186535"/>
    </source>
</evidence>
<organism evidence="6 7">
    <name type="scientific">Bacillus cereus</name>
    <dbReference type="NCBI Taxonomy" id="1396"/>
    <lineage>
        <taxon>Bacteria</taxon>
        <taxon>Bacillati</taxon>
        <taxon>Bacillota</taxon>
        <taxon>Bacilli</taxon>
        <taxon>Bacillales</taxon>
        <taxon>Bacillaceae</taxon>
        <taxon>Bacillus</taxon>
        <taxon>Bacillus cereus group</taxon>
    </lineage>
</organism>
<dbReference type="GO" id="GO:0016702">
    <property type="term" value="F:oxidoreductase activity, acting on single donors with incorporation of molecular oxygen, incorporation of two atoms of oxygen"/>
    <property type="evidence" value="ECO:0007669"/>
    <property type="project" value="InterPro"/>
</dbReference>
<dbReference type="EMBL" id="MPON01000023">
    <property type="protein sequence ID" value="OKA32255.1"/>
    <property type="molecule type" value="Genomic_DNA"/>
</dbReference>
<dbReference type="PANTHER" id="PTHR12918">
    <property type="entry name" value="CYSTEINE DIOXYGENASE"/>
    <property type="match status" value="1"/>
</dbReference>
<evidence type="ECO:0000256" key="4">
    <source>
        <dbReference type="ARBA" id="ARBA00023002"/>
    </source>
</evidence>
<sequence length="192" mass="21926">MKMVIQDIAFQDFVQAITTVVEKSNNDMEVVGEVEHLLGKLIRNKNWLPIDKQTPNAKQYARHSLYHDPLDRFEIIALIWNPGQETTLHDHDGAWGVEGVLHGRIKVKNFLQRKQLSQTRIKLDYAGSVTLGVDSTGQLLPPADCHILKVDSNEKAVTIHIYGKKLKKFRVFYPTLEKNVYITEVCNIGYDS</sequence>
<dbReference type="PANTHER" id="PTHR12918:SF1">
    <property type="entry name" value="CYSTEINE DIOXYGENASE TYPE 1"/>
    <property type="match status" value="1"/>
</dbReference>
<dbReference type="CDD" id="cd10548">
    <property type="entry name" value="cupin_CDO"/>
    <property type="match status" value="1"/>
</dbReference>
<keyword evidence="2" id="KW-0479">Metal-binding</keyword>
<accession>A0A1C4DIQ9</accession>
<gene>
    <name evidence="6" type="ORF">BJR07_28820</name>
</gene>
<dbReference type="Pfam" id="PF05995">
    <property type="entry name" value="CDO_I"/>
    <property type="match status" value="1"/>
</dbReference>
<proteinExistence type="inferred from homology"/>
<keyword evidence="5" id="KW-0408">Iron</keyword>
<evidence type="ECO:0000256" key="1">
    <source>
        <dbReference type="ARBA" id="ARBA00006622"/>
    </source>
</evidence>
<name>A0A1C4DIQ9_BACCE</name>
<keyword evidence="3 6" id="KW-0223">Dioxygenase</keyword>
<dbReference type="AlphaFoldDB" id="A0A1C4DIQ9"/>
<dbReference type="SUPFAM" id="SSF51182">
    <property type="entry name" value="RmlC-like cupins"/>
    <property type="match status" value="1"/>
</dbReference>
<evidence type="ECO:0000256" key="3">
    <source>
        <dbReference type="ARBA" id="ARBA00022964"/>
    </source>
</evidence>
<evidence type="ECO:0000313" key="6">
    <source>
        <dbReference type="EMBL" id="OKA32255.1"/>
    </source>
</evidence>
<reference evidence="6 7" key="1">
    <citation type="submission" date="2016-11" db="EMBL/GenBank/DDBJ databases">
        <title>Identification of Bacillus cereus isolated from egg-white.</title>
        <authorList>
            <person name="Soni A."/>
            <person name="Oey I."/>
            <person name="Silcock P."/>
            <person name="Bremer P."/>
        </authorList>
    </citation>
    <scope>NUCLEOTIDE SEQUENCE [LARGE SCALE GENOMIC DNA]</scope>
    <source>
        <strain evidence="6 7">NZAS03</strain>
    </source>
</reference>
<dbReference type="RefSeq" id="WP_016117836.1">
    <property type="nucleotide sequence ID" value="NZ_CAKJVO010000002.1"/>
</dbReference>
<comment type="similarity">
    <text evidence="1">Belongs to the cysteine dioxygenase family.</text>
</comment>
<comment type="caution">
    <text evidence="6">The sequence shown here is derived from an EMBL/GenBank/DDBJ whole genome shotgun (WGS) entry which is preliminary data.</text>
</comment>
<dbReference type="Proteomes" id="UP000186535">
    <property type="component" value="Unassembled WGS sequence"/>
</dbReference>